<dbReference type="EC" id="3.1.26.4" evidence="2"/>
<feature type="region of interest" description="Disordered" evidence="12">
    <location>
        <begin position="416"/>
        <end position="451"/>
    </location>
</feature>
<dbReference type="SUPFAM" id="SSF50630">
    <property type="entry name" value="Acid proteases"/>
    <property type="match status" value="1"/>
</dbReference>
<keyword evidence="16" id="KW-1185">Reference proteome</keyword>
<keyword evidence="11" id="KW-0479">Metal-binding</keyword>
<evidence type="ECO:0000256" key="11">
    <source>
        <dbReference type="PROSITE-ProRule" id="PRU00047"/>
    </source>
</evidence>
<feature type="region of interest" description="Disordered" evidence="12">
    <location>
        <begin position="730"/>
        <end position="756"/>
    </location>
</feature>
<dbReference type="FunFam" id="3.30.70.270:FF:000026">
    <property type="entry name" value="Transposon Ty3-G Gag-Pol polyprotein"/>
    <property type="match status" value="1"/>
</dbReference>
<feature type="compositionally biased region" description="Low complexity" evidence="12">
    <location>
        <begin position="111"/>
        <end position="120"/>
    </location>
</feature>
<protein>
    <recommendedName>
        <fullName evidence="10">Gypsy retrotransposon integrase-like protein 1</fullName>
        <ecNumber evidence="3">2.7.7.49</ecNumber>
        <ecNumber evidence="2">3.1.26.4</ecNumber>
    </recommendedName>
</protein>
<dbReference type="SUPFAM" id="SSF56672">
    <property type="entry name" value="DNA/RNA polymerases"/>
    <property type="match status" value="1"/>
</dbReference>
<evidence type="ECO:0000256" key="5">
    <source>
        <dbReference type="ARBA" id="ARBA00022695"/>
    </source>
</evidence>
<evidence type="ECO:0000259" key="13">
    <source>
        <dbReference type="PROSITE" id="PS50158"/>
    </source>
</evidence>
<sequence length="1640" mass="184673">MTEPEAQAGASAAPDTPPWLQAVLCQQSKQLQQAISPLLQRLDATEASLLALTQQSQANVMSSGSHQRVDISMLSSAPDRTLVTDRDDTRPSNAERLFAAELAVIDRRARSPSASNSSTSGPDVRPRSRAQGPSHINAFSNLGPALHTPTVSAPTYHLTAPHGRASEGPKAKLDTYDGKDDWDSFIIPFERRASCIYRWSTVERVDKLYECLRGAAVRYLCSLPEHVREDYFLLKEQLAFRFGQKEPPTAARRRLCDLRQSKEMISEFAEEVQKLVVLAYPGVDIDLRDQIAADAFLKGLRNQKVAYEVMNRDPVMLDEALRLVSSYEHNFKATLGRDFDQRGRTRCVSWADENTDSDEEPQTLQSRRVQSQGYVTQHQLQTLIDKVDKLQLAVERLPPPFSVAPIPAVRPTHHMNSSMATQSERGHTTQTPFKPNRYRQQNSSPTRAPSGPCFLCGEEGHYKRNCSRSPSPSASPPMNTRARMQPTSQNRSESTEQIPSIVHVSRAESRGPSLMILLTADGVPVHAVIDTGAEATIMSEETYSKLPVKSASGLKNVHLRNAETGREMIATGGVKVEFKIGTKIMEWTVCIAPICDTLLLGLDFLKAADFTIHASGKVFMGSELIPAYISEGKGPDYAVSRVMLENDFTVPPECECVVWGVVDDPKPELPAVLEPVSLTDGVSSGSVMINMEQRIPVRLCNITASSKSLSQGACLGVLIEAYPDPQEISMEGEGACSAPPKGGDSILQEPNNQPPDVHHVRRVLPPNALDLPEHLKQLFTSASEMLTEQQQQMLLALLIEHQARAMELVLRGLQWDTLLIYLDDIIIFGEDVEQCIERLAEVFRRLQEYGLKLKPSKCQLLRDEVLFLGHVVSSEGIKTNPALINDVRDWNPPTSVQQLQSFLGLCNYYRRFVAKFAEIAAPLTILLKKGSHFTWEEEQKKAFERLKRSLTAAPILVFPITSGQFVLDTDASNQSIGAVLSQLQWGKEKVISFASCVLTPAHQRYCVTRKELLAVVRFTRQFRHYLLGSNFILRTDHSSLTWLYRFKRPEGQLARWLEELSQYNFVIEHRPGSHHGNADALSRKTLDEESCDCYQAGKELDSLPCKGCRFCQKLHHQWARFEEDVDNVIPLAVRCTHSLNCENDGSCTNTTSDGNEVDDDNNPCPSVNWLQPLSLESLREEQLADPDLSILHKWMSDSSLPAKEEVMMQSPAVRKYWLCWPQVEMREEILYYRWSVIGGMSSLRLLVPVSLKNEVLQACHNPAQAGHAGEERTLMRMRRYYHWYNMANEVHLFRQKVPTGRAKLQNYQAGAPMDRLHLDVLGPFTESKSGNRYILVIIDQFTRWVEAFPVPEQGAETTAKSLVFDFISRFGTPLEIHTDQGRNFESLLFTEVCRLLQVTKTHTTPYHPASNGQVERFNRTLLQMMRCYVDQNQRNWDEHLPLLKKKTEVFQAHDVWLRTAEVTRDAKATPEFVQKLQDNLQQAHQVARQNLHSAQTQKSYQVGDLVLVRVSSRKKGYSPKLQVPWQGPFVVTACLGPVLYQVRDRRNEKVLHHDRLQPYLSDHVPVWMQRLQRKYTGTEEGSLIPPTAAVMEAEVPTPSPADNSATEEPQTLLTTDSSCGKQGMKTKSDRPVQAPSRYMD</sequence>
<keyword evidence="9" id="KW-0695">RNA-directed DNA polymerase</keyword>
<accession>A0A9W8C7F5</accession>
<evidence type="ECO:0000256" key="9">
    <source>
        <dbReference type="ARBA" id="ARBA00022918"/>
    </source>
</evidence>
<dbReference type="FunFam" id="3.30.70.270:FF:000003">
    <property type="entry name" value="Transposon Ty3-G Gag-Pol polyprotein"/>
    <property type="match status" value="1"/>
</dbReference>
<feature type="compositionally biased region" description="Polar residues" evidence="12">
    <location>
        <begin position="1600"/>
        <end position="1620"/>
    </location>
</feature>
<dbReference type="InterPro" id="IPR012337">
    <property type="entry name" value="RNaseH-like_sf"/>
</dbReference>
<dbReference type="InterPro" id="IPR021109">
    <property type="entry name" value="Peptidase_aspartic_dom_sf"/>
</dbReference>
<feature type="domain" description="Integrase catalytic" evidence="14">
    <location>
        <begin position="1308"/>
        <end position="1478"/>
    </location>
</feature>
<dbReference type="Proteomes" id="UP001059041">
    <property type="component" value="Linkage Group LG5"/>
</dbReference>
<dbReference type="GO" id="GO:0004190">
    <property type="term" value="F:aspartic-type endopeptidase activity"/>
    <property type="evidence" value="ECO:0007669"/>
    <property type="project" value="InterPro"/>
</dbReference>
<dbReference type="GO" id="GO:0003964">
    <property type="term" value="F:RNA-directed DNA polymerase activity"/>
    <property type="evidence" value="ECO:0007669"/>
    <property type="project" value="UniProtKB-KW"/>
</dbReference>
<dbReference type="InterPro" id="IPR036875">
    <property type="entry name" value="Znf_CCHC_sf"/>
</dbReference>
<feature type="region of interest" description="Disordered" evidence="12">
    <location>
        <begin position="463"/>
        <end position="498"/>
    </location>
</feature>
<keyword evidence="11" id="KW-0863">Zinc-finger</keyword>
<evidence type="ECO:0000256" key="2">
    <source>
        <dbReference type="ARBA" id="ARBA00012180"/>
    </source>
</evidence>
<dbReference type="Pfam" id="PF13975">
    <property type="entry name" value="gag-asp_proteas"/>
    <property type="match status" value="1"/>
</dbReference>
<keyword evidence="8" id="KW-0378">Hydrolase</keyword>
<evidence type="ECO:0000256" key="1">
    <source>
        <dbReference type="ARBA" id="ARBA00010879"/>
    </source>
</evidence>
<dbReference type="GO" id="GO:0006508">
    <property type="term" value="P:proteolysis"/>
    <property type="evidence" value="ECO:0007669"/>
    <property type="project" value="InterPro"/>
</dbReference>
<dbReference type="CDD" id="cd09274">
    <property type="entry name" value="RNase_HI_RT_Ty3"/>
    <property type="match status" value="1"/>
</dbReference>
<gene>
    <name evidence="15" type="ORF">IRJ41_005269</name>
</gene>
<feature type="compositionally biased region" description="Polar residues" evidence="12">
    <location>
        <begin position="485"/>
        <end position="498"/>
    </location>
</feature>
<dbReference type="PROSITE" id="PS00141">
    <property type="entry name" value="ASP_PROTEASE"/>
    <property type="match status" value="1"/>
</dbReference>
<dbReference type="SMART" id="SM00343">
    <property type="entry name" value="ZnF_C2HC"/>
    <property type="match status" value="1"/>
</dbReference>
<dbReference type="InterPro" id="IPR001878">
    <property type="entry name" value="Znf_CCHC"/>
</dbReference>
<dbReference type="InterPro" id="IPR041373">
    <property type="entry name" value="RT_RNaseH"/>
</dbReference>
<dbReference type="PROSITE" id="PS50158">
    <property type="entry name" value="ZF_CCHC"/>
    <property type="match status" value="1"/>
</dbReference>
<feature type="region of interest" description="Disordered" evidence="12">
    <location>
        <begin position="351"/>
        <end position="370"/>
    </location>
</feature>
<dbReference type="Pfam" id="PF17921">
    <property type="entry name" value="Integrase_H2C2"/>
    <property type="match status" value="1"/>
</dbReference>
<dbReference type="InterPro" id="IPR001969">
    <property type="entry name" value="Aspartic_peptidase_AS"/>
</dbReference>
<dbReference type="PROSITE" id="PS50994">
    <property type="entry name" value="INTEGRASE"/>
    <property type="match status" value="1"/>
</dbReference>
<dbReference type="EC" id="2.7.7.49" evidence="3"/>
<dbReference type="InterPro" id="IPR036397">
    <property type="entry name" value="RNaseH_sf"/>
</dbReference>
<evidence type="ECO:0000256" key="8">
    <source>
        <dbReference type="ARBA" id="ARBA00022801"/>
    </source>
</evidence>
<keyword evidence="11" id="KW-0862">Zinc</keyword>
<name>A0A9W8C7F5_TRIRA</name>
<keyword evidence="7" id="KW-0255">Endonuclease</keyword>
<comment type="similarity">
    <text evidence="1">Belongs to the beta type-B retroviral polymerase family. HERV class-II K(HML-2) pol subfamily.</text>
</comment>
<feature type="compositionally biased region" description="Polar residues" evidence="12">
    <location>
        <begin position="416"/>
        <end position="447"/>
    </location>
</feature>
<dbReference type="InterPro" id="IPR000477">
    <property type="entry name" value="RT_dom"/>
</dbReference>
<dbReference type="PANTHER" id="PTHR37984:SF5">
    <property type="entry name" value="PROTEIN NYNRIN-LIKE"/>
    <property type="match status" value="1"/>
</dbReference>
<evidence type="ECO:0000256" key="3">
    <source>
        <dbReference type="ARBA" id="ARBA00012493"/>
    </source>
</evidence>
<dbReference type="FunFam" id="1.10.340.70:FF:000001">
    <property type="entry name" value="Retrovirus-related Pol polyprotein from transposon gypsy-like Protein"/>
    <property type="match status" value="1"/>
</dbReference>
<dbReference type="GO" id="GO:0015074">
    <property type="term" value="P:DNA integration"/>
    <property type="evidence" value="ECO:0007669"/>
    <property type="project" value="InterPro"/>
</dbReference>
<keyword evidence="4" id="KW-0808">Transferase</keyword>
<dbReference type="Gene3D" id="4.10.60.10">
    <property type="entry name" value="Zinc finger, CCHC-type"/>
    <property type="match status" value="1"/>
</dbReference>
<evidence type="ECO:0000256" key="4">
    <source>
        <dbReference type="ARBA" id="ARBA00022679"/>
    </source>
</evidence>
<dbReference type="FunFam" id="3.10.20.370:FF:000001">
    <property type="entry name" value="Retrovirus-related Pol polyprotein from transposon 17.6-like protein"/>
    <property type="match status" value="1"/>
</dbReference>
<evidence type="ECO:0000313" key="16">
    <source>
        <dbReference type="Proteomes" id="UP001059041"/>
    </source>
</evidence>
<dbReference type="Gene3D" id="1.10.340.70">
    <property type="match status" value="1"/>
</dbReference>
<comment type="caution">
    <text evidence="15">The sequence shown here is derived from an EMBL/GenBank/DDBJ whole genome shotgun (WGS) entry which is preliminary data.</text>
</comment>
<dbReference type="InterPro" id="IPR043502">
    <property type="entry name" value="DNA/RNA_pol_sf"/>
</dbReference>
<dbReference type="PANTHER" id="PTHR37984">
    <property type="entry name" value="PROTEIN CBG26694"/>
    <property type="match status" value="1"/>
</dbReference>
<dbReference type="InterPro" id="IPR043128">
    <property type="entry name" value="Rev_trsase/Diguanyl_cyclase"/>
</dbReference>
<evidence type="ECO:0000313" key="15">
    <source>
        <dbReference type="EMBL" id="KAI7809323.1"/>
    </source>
</evidence>
<dbReference type="FunFam" id="3.30.420.10:FF:000032">
    <property type="entry name" value="Retrovirus-related Pol polyprotein from transposon 297-like Protein"/>
    <property type="match status" value="1"/>
</dbReference>
<proteinExistence type="inferred from homology"/>
<keyword evidence="6" id="KW-0540">Nuclease</keyword>
<reference evidence="15" key="1">
    <citation type="submission" date="2021-02" db="EMBL/GenBank/DDBJ databases">
        <title>Comparative genomics reveals that relaxation of natural selection precedes convergent phenotypic evolution of cavefish.</title>
        <authorList>
            <person name="Peng Z."/>
        </authorList>
    </citation>
    <scope>NUCLEOTIDE SEQUENCE</scope>
    <source>
        <tissue evidence="15">Muscle</tissue>
    </source>
</reference>
<dbReference type="Pfam" id="PF00665">
    <property type="entry name" value="rve"/>
    <property type="match status" value="1"/>
</dbReference>
<dbReference type="Pfam" id="PF17917">
    <property type="entry name" value="RT_RNaseH"/>
    <property type="match status" value="1"/>
</dbReference>
<dbReference type="Pfam" id="PF00078">
    <property type="entry name" value="RVT_1"/>
    <property type="match status" value="1"/>
</dbReference>
<dbReference type="GO" id="GO:0008270">
    <property type="term" value="F:zinc ion binding"/>
    <property type="evidence" value="ECO:0007669"/>
    <property type="project" value="UniProtKB-KW"/>
</dbReference>
<dbReference type="CDD" id="cd00303">
    <property type="entry name" value="retropepsin_like"/>
    <property type="match status" value="1"/>
</dbReference>
<evidence type="ECO:0000256" key="12">
    <source>
        <dbReference type="SAM" id="MobiDB-lite"/>
    </source>
</evidence>
<dbReference type="Gene3D" id="3.30.420.10">
    <property type="entry name" value="Ribonuclease H-like superfamily/Ribonuclease H"/>
    <property type="match status" value="1"/>
</dbReference>
<dbReference type="SUPFAM" id="SSF53098">
    <property type="entry name" value="Ribonuclease H-like"/>
    <property type="match status" value="1"/>
</dbReference>
<organism evidence="15 16">
    <name type="scientific">Triplophysa rosa</name>
    <name type="common">Cave loach</name>
    <dbReference type="NCBI Taxonomy" id="992332"/>
    <lineage>
        <taxon>Eukaryota</taxon>
        <taxon>Metazoa</taxon>
        <taxon>Chordata</taxon>
        <taxon>Craniata</taxon>
        <taxon>Vertebrata</taxon>
        <taxon>Euteleostomi</taxon>
        <taxon>Actinopterygii</taxon>
        <taxon>Neopterygii</taxon>
        <taxon>Teleostei</taxon>
        <taxon>Ostariophysi</taxon>
        <taxon>Cypriniformes</taxon>
        <taxon>Nemacheilidae</taxon>
        <taxon>Triplophysa</taxon>
    </lineage>
</organism>
<dbReference type="Gene3D" id="2.40.70.10">
    <property type="entry name" value="Acid Proteases"/>
    <property type="match status" value="1"/>
</dbReference>
<dbReference type="GO" id="GO:0004523">
    <property type="term" value="F:RNA-DNA hybrid ribonuclease activity"/>
    <property type="evidence" value="ECO:0007669"/>
    <property type="project" value="UniProtKB-EC"/>
</dbReference>
<feature type="domain" description="CCHC-type" evidence="13">
    <location>
        <begin position="453"/>
        <end position="466"/>
    </location>
</feature>
<evidence type="ECO:0000256" key="7">
    <source>
        <dbReference type="ARBA" id="ARBA00022759"/>
    </source>
</evidence>
<dbReference type="SUPFAM" id="SSF57756">
    <property type="entry name" value="Retrovirus zinc finger-like domains"/>
    <property type="match status" value="1"/>
</dbReference>
<feature type="region of interest" description="Disordered" evidence="12">
    <location>
        <begin position="108"/>
        <end position="138"/>
    </location>
</feature>
<keyword evidence="5" id="KW-0548">Nucleotidyltransferase</keyword>
<evidence type="ECO:0000259" key="14">
    <source>
        <dbReference type="PROSITE" id="PS50994"/>
    </source>
</evidence>
<dbReference type="InterPro" id="IPR050951">
    <property type="entry name" value="Retrovirus_Pol_polyprotein"/>
</dbReference>
<dbReference type="InterPro" id="IPR041588">
    <property type="entry name" value="Integrase_H2C2"/>
</dbReference>
<dbReference type="GO" id="GO:0003676">
    <property type="term" value="F:nucleic acid binding"/>
    <property type="evidence" value="ECO:0007669"/>
    <property type="project" value="InterPro"/>
</dbReference>
<evidence type="ECO:0000256" key="10">
    <source>
        <dbReference type="ARBA" id="ARBA00039658"/>
    </source>
</evidence>
<dbReference type="Gene3D" id="3.30.70.270">
    <property type="match status" value="2"/>
</dbReference>
<dbReference type="InterPro" id="IPR001584">
    <property type="entry name" value="Integrase_cat-core"/>
</dbReference>
<feature type="region of interest" description="Disordered" evidence="12">
    <location>
        <begin position="1594"/>
        <end position="1640"/>
    </location>
</feature>
<evidence type="ECO:0000256" key="6">
    <source>
        <dbReference type="ARBA" id="ARBA00022722"/>
    </source>
</evidence>
<dbReference type="Gene3D" id="3.10.20.370">
    <property type="match status" value="1"/>
</dbReference>
<dbReference type="EMBL" id="JAFHDT010000005">
    <property type="protein sequence ID" value="KAI7809323.1"/>
    <property type="molecule type" value="Genomic_DNA"/>
</dbReference>